<feature type="non-terminal residue" evidence="2">
    <location>
        <position position="1"/>
    </location>
</feature>
<keyword evidence="3" id="KW-1185">Reference proteome</keyword>
<feature type="region of interest" description="Disordered" evidence="1">
    <location>
        <begin position="17"/>
        <end position="55"/>
    </location>
</feature>
<dbReference type="EMBL" id="JACGCI010000006">
    <property type="protein sequence ID" value="KAF6763374.1"/>
    <property type="molecule type" value="Genomic_DNA"/>
</dbReference>
<reference evidence="2 3" key="1">
    <citation type="submission" date="2020-07" db="EMBL/GenBank/DDBJ databases">
        <title>Comparative genomics of pyrophilous fungi reveals a link between fire events and developmental genes.</title>
        <authorList>
            <consortium name="DOE Joint Genome Institute"/>
            <person name="Steindorff A.S."/>
            <person name="Carver A."/>
            <person name="Calhoun S."/>
            <person name="Stillman K."/>
            <person name="Liu H."/>
            <person name="Lipzen A."/>
            <person name="Pangilinan J."/>
            <person name="Labutti K."/>
            <person name="Bruns T.D."/>
            <person name="Grigoriev I.V."/>
        </authorList>
    </citation>
    <scope>NUCLEOTIDE SEQUENCE [LARGE SCALE GENOMIC DNA]</scope>
    <source>
        <strain evidence="2 3">CBS 144469</strain>
    </source>
</reference>
<dbReference type="SUPFAM" id="SSF52540">
    <property type="entry name" value="P-loop containing nucleoside triphosphate hydrolases"/>
    <property type="match status" value="1"/>
</dbReference>
<dbReference type="OrthoDB" id="3259294at2759"/>
<dbReference type="Gene3D" id="3.40.50.300">
    <property type="entry name" value="P-loop containing nucleotide triphosphate hydrolases"/>
    <property type="match status" value="1"/>
</dbReference>
<evidence type="ECO:0000313" key="3">
    <source>
        <dbReference type="Proteomes" id="UP000521943"/>
    </source>
</evidence>
<feature type="compositionally biased region" description="Polar residues" evidence="1">
    <location>
        <begin position="32"/>
        <end position="42"/>
    </location>
</feature>
<dbReference type="InterPro" id="IPR027417">
    <property type="entry name" value="P-loop_NTPase"/>
</dbReference>
<comment type="caution">
    <text evidence="2">The sequence shown here is derived from an EMBL/GenBank/DDBJ whole genome shotgun (WGS) entry which is preliminary data.</text>
</comment>
<protein>
    <recommendedName>
        <fullName evidence="4">ATP-dependent DNA helicase</fullName>
    </recommendedName>
</protein>
<evidence type="ECO:0000256" key="1">
    <source>
        <dbReference type="SAM" id="MobiDB-lite"/>
    </source>
</evidence>
<proteinExistence type="predicted"/>
<name>A0A8H6IE40_9AGAR</name>
<dbReference type="Proteomes" id="UP000521943">
    <property type="component" value="Unassembled WGS sequence"/>
</dbReference>
<evidence type="ECO:0000313" key="2">
    <source>
        <dbReference type="EMBL" id="KAF6763374.1"/>
    </source>
</evidence>
<dbReference type="AlphaFoldDB" id="A0A8H6IE40"/>
<feature type="non-terminal residue" evidence="2">
    <location>
        <position position="464"/>
    </location>
</feature>
<accession>A0A8H6IE40</accession>
<sequence>KSFVNAVMRDWDTAEGAYHDLSNENPEGDVQESFSHDSTSQLGHLEDENGEDDPDTDNVLVVRSGAKLVGKSAVDDYRYRPVELDDVCLYDWVQCAVRKPLAQLKGNPSGYRYREGHPMCASHGVIYSSSRMISVVPSLIGGYIPRADADDRDYYCCTMMTFFVPWRTGLDLKSSTQNWTDVFDNHIFDSRYLTLIQNMNIRYECYDARDDYHLQLKARAAAQIDGEDDQGVDEGHDDGSDDPDLETYQGVDDTATDPELAMGQESRRALKQMLEAEMILQSAGWVVDGDAKRGPIASSFNPERSLPGSKWKEIVSSERKVRFGAKRAGLPNAMTVSDQMDCDVGVMNDARIIPGAYLLSDFELSDSGLTCAVTATIESYTLNSEQERAFKIVAHHALSITPSPLRMYIGGQGGTGKTRVLEALQHWFDSRGEAYRMIVLGPTGASASIIGGSTYHSYLAVVTG</sequence>
<gene>
    <name evidence="2" type="ORF">DFP72DRAFT_762276</name>
</gene>
<organism evidence="2 3">
    <name type="scientific">Ephemerocybe angulata</name>
    <dbReference type="NCBI Taxonomy" id="980116"/>
    <lineage>
        <taxon>Eukaryota</taxon>
        <taxon>Fungi</taxon>
        <taxon>Dikarya</taxon>
        <taxon>Basidiomycota</taxon>
        <taxon>Agaricomycotina</taxon>
        <taxon>Agaricomycetes</taxon>
        <taxon>Agaricomycetidae</taxon>
        <taxon>Agaricales</taxon>
        <taxon>Agaricineae</taxon>
        <taxon>Psathyrellaceae</taxon>
        <taxon>Ephemerocybe</taxon>
    </lineage>
</organism>
<evidence type="ECO:0008006" key="4">
    <source>
        <dbReference type="Google" id="ProtNLM"/>
    </source>
</evidence>
<feature type="region of interest" description="Disordered" evidence="1">
    <location>
        <begin position="224"/>
        <end position="263"/>
    </location>
</feature>